<sequence length="228" mass="24486">MSMKRDCLSASDILSIRKVMEHVYQRLLKLAESFTINNTPPPPTATPPTPHSMDVLGTRTTSPYANADRFGQNTQTGDARATRSCQAGSTSESTTAGGNGTPGNSDARTPPMAPLDLPPETMQADLLTVATVAASGDANPEDVIEIWCGDQSKLNHDPGALTAYVASCSRGHRSVLFCHTSASSTGLYVVRMTEWDNPCIAARQLVLYTRLHRYRSSNCTLTLALSNI</sequence>
<evidence type="ECO:0000313" key="2">
    <source>
        <dbReference type="EMBL" id="VDP74114.1"/>
    </source>
</evidence>
<evidence type="ECO:0000313" key="3">
    <source>
        <dbReference type="Proteomes" id="UP000272942"/>
    </source>
</evidence>
<keyword evidence="3" id="KW-1185">Reference proteome</keyword>
<evidence type="ECO:0000313" key="4">
    <source>
        <dbReference type="WBParaSite" id="ECPE_0000496601-mRNA-1"/>
    </source>
</evidence>
<proteinExistence type="predicted"/>
<evidence type="ECO:0000256" key="1">
    <source>
        <dbReference type="SAM" id="MobiDB-lite"/>
    </source>
</evidence>
<dbReference type="OrthoDB" id="2421129at2759"/>
<dbReference type="Proteomes" id="UP000272942">
    <property type="component" value="Unassembled WGS sequence"/>
</dbReference>
<accession>A0A183ADB9</accession>
<reference evidence="2 3" key="2">
    <citation type="submission" date="2018-11" db="EMBL/GenBank/DDBJ databases">
        <authorList>
            <consortium name="Pathogen Informatics"/>
        </authorList>
    </citation>
    <scope>NUCLEOTIDE SEQUENCE [LARGE SCALE GENOMIC DNA]</scope>
    <source>
        <strain evidence="2 3">Egypt</strain>
    </source>
</reference>
<dbReference type="AlphaFoldDB" id="A0A183ADB9"/>
<name>A0A183ADB9_9TREM</name>
<dbReference type="EMBL" id="UZAN01041789">
    <property type="protein sequence ID" value="VDP74114.1"/>
    <property type="molecule type" value="Genomic_DNA"/>
</dbReference>
<gene>
    <name evidence="2" type="ORF">ECPE_LOCUS4954</name>
</gene>
<feature type="compositionally biased region" description="Polar residues" evidence="1">
    <location>
        <begin position="71"/>
        <end position="107"/>
    </location>
</feature>
<organism evidence="4">
    <name type="scientific">Echinostoma caproni</name>
    <dbReference type="NCBI Taxonomy" id="27848"/>
    <lineage>
        <taxon>Eukaryota</taxon>
        <taxon>Metazoa</taxon>
        <taxon>Spiralia</taxon>
        <taxon>Lophotrochozoa</taxon>
        <taxon>Platyhelminthes</taxon>
        <taxon>Trematoda</taxon>
        <taxon>Digenea</taxon>
        <taxon>Plagiorchiida</taxon>
        <taxon>Echinostomata</taxon>
        <taxon>Echinostomatoidea</taxon>
        <taxon>Echinostomatidae</taxon>
        <taxon>Echinostoma</taxon>
    </lineage>
</organism>
<protein>
    <submittedName>
        <fullName evidence="2 4">Uncharacterized protein</fullName>
    </submittedName>
</protein>
<feature type="compositionally biased region" description="Pro residues" evidence="1">
    <location>
        <begin position="39"/>
        <end position="50"/>
    </location>
</feature>
<dbReference type="WBParaSite" id="ECPE_0000496601-mRNA-1">
    <property type="protein sequence ID" value="ECPE_0000496601-mRNA-1"/>
    <property type="gene ID" value="ECPE_0000496601"/>
</dbReference>
<reference evidence="4" key="1">
    <citation type="submission" date="2016-06" db="UniProtKB">
        <authorList>
            <consortium name="WormBaseParasite"/>
        </authorList>
    </citation>
    <scope>IDENTIFICATION</scope>
</reference>
<feature type="region of interest" description="Disordered" evidence="1">
    <location>
        <begin position="35"/>
        <end position="119"/>
    </location>
</feature>